<dbReference type="OrthoDB" id="5469at2759"/>
<accession>A0A5J4YJV9</accession>
<dbReference type="InterPro" id="IPR049452">
    <property type="entry name" value="Anoctamin_TM"/>
</dbReference>
<gene>
    <name evidence="8" type="ORF">FVE85_2450</name>
</gene>
<feature type="transmembrane region" description="Helical" evidence="6">
    <location>
        <begin position="514"/>
        <end position="531"/>
    </location>
</feature>
<feature type="transmembrane region" description="Helical" evidence="6">
    <location>
        <begin position="638"/>
        <end position="661"/>
    </location>
</feature>
<dbReference type="InterPro" id="IPR007632">
    <property type="entry name" value="Anoctamin"/>
</dbReference>
<evidence type="ECO:0000256" key="5">
    <source>
        <dbReference type="SAM" id="MobiDB-lite"/>
    </source>
</evidence>
<evidence type="ECO:0000313" key="9">
    <source>
        <dbReference type="Proteomes" id="UP000324585"/>
    </source>
</evidence>
<dbReference type="Pfam" id="PF04547">
    <property type="entry name" value="Anoctamin"/>
    <property type="match status" value="1"/>
</dbReference>
<feature type="transmembrane region" description="Helical" evidence="6">
    <location>
        <begin position="299"/>
        <end position="322"/>
    </location>
</feature>
<keyword evidence="9" id="KW-1185">Reference proteome</keyword>
<evidence type="ECO:0000256" key="1">
    <source>
        <dbReference type="ARBA" id="ARBA00004141"/>
    </source>
</evidence>
<name>A0A5J4YJV9_PORPP</name>
<feature type="transmembrane region" description="Helical" evidence="6">
    <location>
        <begin position="731"/>
        <end position="752"/>
    </location>
</feature>
<dbReference type="GO" id="GO:0005254">
    <property type="term" value="F:chloride channel activity"/>
    <property type="evidence" value="ECO:0007669"/>
    <property type="project" value="TreeGrafter"/>
</dbReference>
<proteinExistence type="predicted"/>
<feature type="transmembrane region" description="Helical" evidence="6">
    <location>
        <begin position="682"/>
        <end position="711"/>
    </location>
</feature>
<keyword evidence="2 6" id="KW-0812">Transmembrane</keyword>
<evidence type="ECO:0000256" key="2">
    <source>
        <dbReference type="ARBA" id="ARBA00022692"/>
    </source>
</evidence>
<evidence type="ECO:0000313" key="8">
    <source>
        <dbReference type="EMBL" id="KAA8491435.1"/>
    </source>
</evidence>
<feature type="domain" description="Anoctamin transmembrane" evidence="7">
    <location>
        <begin position="256"/>
        <end position="766"/>
    </location>
</feature>
<sequence length="842" mass="94396">MPKPTSRMHGDAAAGNTMAEQHDALASGVEHAEAPQQGNDLINGEVPGAEGAKADGVKDLGIMEAPGARPRQGWDVCFVFEGDPAFDVSSDSDQEGATKKRNERDENRKRIYALLKNAGFAISQTTSRDKSKILMRCSLPIEKMKEKAEVLEWRCKLKEEYGGGHLQFKKEREHCYVNDDLPYYFTPAQRVQITKATVQLDDINGCGINLQQETFDKSFLQFMAFHDPEMRDDLVRKAVWDKWWNPFWDPPYDQLREYLGSQLAIYFAWTAFLGKFLWILSILGTPVYIIYIVNVGDKVISGFNLAYCVIMAIWSALFNEFWKRRNAVLNFRWGTVYFDEDKADNIRPEFVGTEKPGFYFAHGFVHLDDLLDKKLVELGETHLLLPEASNKKQTQAADPELLATRNQRARELNIVVTRRYPGNKRMYTFMLSACLTVFFACCAIAAQVGLLLFRQDIIDGLGDIPIAAMVPGVINAVAIIVLDAVWSILSTIITNKENHRSDEEYVNSLIYKRFGFQFFSNYTSLIFFAFVKPFLSGVGKFSSPCPQGWLGGDEPTCMSDLSFQLLTLLAVRVTVSQALEVLVPWLVTGFKRCLLKCKAKGKKGDGNEEEPRSNMISRYYDESNLPQYTAVINEYNEIVLLFGYVALFAVAFPLAPLLAVFNNLVEVRSDAYKILMFHQRTFAVMADEIGAWYICMQVVSFLAVLSNAGLLVYTSGSIKILFPNVTTANEALAFFIIVLALFAIKGLLAIAVPDTPLPVQKALARQEYDIAFAFGIGDKPSYHAKHLLTMDPERANELAANELDRFDVASDVDAHFSSLRQRKSANASGKSNASGAGDEQEL</sequence>
<organism evidence="8 9">
    <name type="scientific">Porphyridium purpureum</name>
    <name type="common">Red alga</name>
    <name type="synonym">Porphyridium cruentum</name>
    <dbReference type="NCBI Taxonomy" id="35688"/>
    <lineage>
        <taxon>Eukaryota</taxon>
        <taxon>Rhodophyta</taxon>
        <taxon>Bangiophyceae</taxon>
        <taxon>Porphyridiales</taxon>
        <taxon>Porphyridiaceae</taxon>
        <taxon>Porphyridium</taxon>
    </lineage>
</organism>
<reference evidence="9" key="1">
    <citation type="journal article" date="2019" name="Nat. Commun.">
        <title>Expansion of phycobilisome linker gene families in mesophilic red algae.</title>
        <authorList>
            <person name="Lee J."/>
            <person name="Kim D."/>
            <person name="Bhattacharya D."/>
            <person name="Yoon H.S."/>
        </authorList>
    </citation>
    <scope>NUCLEOTIDE SEQUENCE [LARGE SCALE GENOMIC DNA]</scope>
    <source>
        <strain evidence="9">CCMP 1328</strain>
    </source>
</reference>
<evidence type="ECO:0000256" key="6">
    <source>
        <dbReference type="SAM" id="Phobius"/>
    </source>
</evidence>
<keyword evidence="3 6" id="KW-1133">Transmembrane helix</keyword>
<comment type="subcellular location">
    <subcellularLocation>
        <location evidence="1">Membrane</location>
        <topology evidence="1">Multi-pass membrane protein</topology>
    </subcellularLocation>
</comment>
<feature type="transmembrane region" description="Helical" evidence="6">
    <location>
        <begin position="263"/>
        <end position="293"/>
    </location>
</feature>
<evidence type="ECO:0000256" key="4">
    <source>
        <dbReference type="ARBA" id="ARBA00023136"/>
    </source>
</evidence>
<dbReference type="AlphaFoldDB" id="A0A5J4YJV9"/>
<keyword evidence="4 6" id="KW-0472">Membrane</keyword>
<evidence type="ECO:0000256" key="3">
    <source>
        <dbReference type="ARBA" id="ARBA00022989"/>
    </source>
</evidence>
<dbReference type="GO" id="GO:0016020">
    <property type="term" value="C:membrane"/>
    <property type="evidence" value="ECO:0007669"/>
    <property type="project" value="UniProtKB-SubCell"/>
</dbReference>
<dbReference type="EMBL" id="VRMN01000013">
    <property type="protein sequence ID" value="KAA8491435.1"/>
    <property type="molecule type" value="Genomic_DNA"/>
</dbReference>
<feature type="region of interest" description="Disordered" evidence="5">
    <location>
        <begin position="820"/>
        <end position="842"/>
    </location>
</feature>
<comment type="caution">
    <text evidence="8">The sequence shown here is derived from an EMBL/GenBank/DDBJ whole genome shotgun (WGS) entry which is preliminary data.</text>
</comment>
<dbReference type="Proteomes" id="UP000324585">
    <property type="component" value="Unassembled WGS sequence"/>
</dbReference>
<feature type="transmembrane region" description="Helical" evidence="6">
    <location>
        <begin position="473"/>
        <end position="493"/>
    </location>
</feature>
<dbReference type="PANTHER" id="PTHR12308:SF73">
    <property type="entry name" value="ANOCTAMIN"/>
    <property type="match status" value="1"/>
</dbReference>
<dbReference type="OMA" id="GTWGYED"/>
<dbReference type="PANTHER" id="PTHR12308">
    <property type="entry name" value="ANOCTAMIN"/>
    <property type="match status" value="1"/>
</dbReference>
<protein>
    <submittedName>
        <fullName evidence="8">Anoctamin-7</fullName>
    </submittedName>
</protein>
<evidence type="ECO:0000259" key="7">
    <source>
        <dbReference type="Pfam" id="PF04547"/>
    </source>
</evidence>
<feature type="region of interest" description="Disordered" evidence="5">
    <location>
        <begin position="1"/>
        <end position="53"/>
    </location>
</feature>
<feature type="transmembrane region" description="Helical" evidence="6">
    <location>
        <begin position="427"/>
        <end position="453"/>
    </location>
</feature>
<feature type="compositionally biased region" description="Low complexity" evidence="5">
    <location>
        <begin position="824"/>
        <end position="842"/>
    </location>
</feature>